<dbReference type="SUPFAM" id="SSF56112">
    <property type="entry name" value="Protein kinase-like (PK-like)"/>
    <property type="match status" value="1"/>
</dbReference>
<dbReference type="SUPFAM" id="SSF53448">
    <property type="entry name" value="Nucleotide-diphospho-sugar transferases"/>
    <property type="match status" value="1"/>
</dbReference>
<evidence type="ECO:0000313" key="2">
    <source>
        <dbReference type="EMBL" id="MBB3957632.1"/>
    </source>
</evidence>
<gene>
    <name evidence="2" type="ORF">GGR38_004606</name>
</gene>
<dbReference type="Pfam" id="PF01636">
    <property type="entry name" value="APH"/>
    <property type="match status" value="1"/>
</dbReference>
<comment type="caution">
    <text evidence="2">The sequence shown here is derived from an EMBL/GenBank/DDBJ whole genome shotgun (WGS) entry which is preliminary data.</text>
</comment>
<reference evidence="2 3" key="1">
    <citation type="submission" date="2020-08" db="EMBL/GenBank/DDBJ databases">
        <title>Genomic Encyclopedia of Type Strains, Phase IV (KMG-IV): sequencing the most valuable type-strain genomes for metagenomic binning, comparative biology and taxonomic classification.</title>
        <authorList>
            <person name="Goeker M."/>
        </authorList>
    </citation>
    <scope>NUCLEOTIDE SEQUENCE [LARGE SCALE GENOMIC DNA]</scope>
    <source>
        <strain evidence="2 3">DSM 27057</strain>
    </source>
</reference>
<keyword evidence="3" id="KW-1185">Reference proteome</keyword>
<evidence type="ECO:0000313" key="3">
    <source>
        <dbReference type="Proteomes" id="UP000548867"/>
    </source>
</evidence>
<name>A0A7W6CKU7_9SPHN</name>
<dbReference type="AlphaFoldDB" id="A0A7W6CKU7"/>
<dbReference type="EMBL" id="JACIDX010000028">
    <property type="protein sequence ID" value="MBB3957632.1"/>
    <property type="molecule type" value="Genomic_DNA"/>
</dbReference>
<dbReference type="Proteomes" id="UP000548867">
    <property type="component" value="Unassembled WGS sequence"/>
</dbReference>
<organism evidence="2 3">
    <name type="scientific">Novosphingobium sediminicola</name>
    <dbReference type="NCBI Taxonomy" id="563162"/>
    <lineage>
        <taxon>Bacteria</taxon>
        <taxon>Pseudomonadati</taxon>
        <taxon>Pseudomonadota</taxon>
        <taxon>Alphaproteobacteria</taxon>
        <taxon>Sphingomonadales</taxon>
        <taxon>Sphingomonadaceae</taxon>
        <taxon>Novosphingobium</taxon>
    </lineage>
</organism>
<dbReference type="Gene3D" id="3.90.1200.10">
    <property type="match status" value="1"/>
</dbReference>
<dbReference type="InterPro" id="IPR029044">
    <property type="entry name" value="Nucleotide-diphossugar_trans"/>
</dbReference>
<dbReference type="RefSeq" id="WP_183629105.1">
    <property type="nucleotide sequence ID" value="NZ_JACIDX010000028.1"/>
</dbReference>
<proteinExistence type="predicted"/>
<dbReference type="InterPro" id="IPR002575">
    <property type="entry name" value="Aminoglycoside_PTrfase"/>
</dbReference>
<evidence type="ECO:0000259" key="1">
    <source>
        <dbReference type="Pfam" id="PF01636"/>
    </source>
</evidence>
<feature type="domain" description="Aminoglycoside phosphotransferase" evidence="1">
    <location>
        <begin position="242"/>
        <end position="449"/>
    </location>
</feature>
<dbReference type="InterPro" id="IPR011009">
    <property type="entry name" value="Kinase-like_dom_sf"/>
</dbReference>
<accession>A0A7W6CKU7</accession>
<protein>
    <recommendedName>
        <fullName evidence="1">Aminoglycoside phosphotransferase domain-containing protein</fullName>
    </recommendedName>
</protein>
<sequence>MKPEELIATPPQHSEAPLWLIMSGAYVEQELAMELGKLPPSMIPVGHARLYEMQLDAIGLDQRVFLALPAQYTPPVEDLRRLRDRGVQIVQMPEGLTLGEAVVYAFNYIGVSDRPVRILHGDTLIRDIPKASDAIAVANSADDYQWADVVVEGDFVTKLCTAQGNINSGERLVASGYFACSSCSLLLRSIVMSHGDFIAGLQEYARQRPLRASKVDHWLDFGHIQTFFQSRRYASTARAFNDVQIGQHVVRKSSASNAQKIRAETHWLADAPPALLPYCSRVVDSGEGPDGPFYETEYEYMLTLSELYLFGSIGRTGWTRVVNACGDFLETCASLESGAMDNTTLRLLTNNMYDRLERFARETGFDINAPTMLDSSPLPSLLNIAEQIQARIDLNTPHPQRAMHGDFCFSNIFYNTRARRVRVIDPRGFAQENVFSHYGDTRYDMAKLAHSSIGQYDLIIGGRYRCERGSANDFNLEFEDTPTRLWLKEAFGDITVQGQRVGSDEVHAVMTGLFLSMLPLHADRPDRQQAFIANALRLFKERN</sequence>